<dbReference type="EMBL" id="CAJVPK010007323">
    <property type="protein sequence ID" value="CAG8655743.1"/>
    <property type="molecule type" value="Genomic_DNA"/>
</dbReference>
<organism evidence="2 3">
    <name type="scientific">Diversispora eburnea</name>
    <dbReference type="NCBI Taxonomy" id="1213867"/>
    <lineage>
        <taxon>Eukaryota</taxon>
        <taxon>Fungi</taxon>
        <taxon>Fungi incertae sedis</taxon>
        <taxon>Mucoromycota</taxon>
        <taxon>Glomeromycotina</taxon>
        <taxon>Glomeromycetes</taxon>
        <taxon>Diversisporales</taxon>
        <taxon>Diversisporaceae</taxon>
        <taxon>Diversispora</taxon>
    </lineage>
</organism>
<feature type="compositionally biased region" description="Polar residues" evidence="1">
    <location>
        <begin position="34"/>
        <end position="43"/>
    </location>
</feature>
<evidence type="ECO:0000256" key="1">
    <source>
        <dbReference type="SAM" id="MobiDB-lite"/>
    </source>
</evidence>
<protein>
    <submittedName>
        <fullName evidence="2">11656_t:CDS:1</fullName>
    </submittedName>
</protein>
<proteinExistence type="predicted"/>
<evidence type="ECO:0000313" key="3">
    <source>
        <dbReference type="Proteomes" id="UP000789706"/>
    </source>
</evidence>
<feature type="non-terminal residue" evidence="2">
    <location>
        <position position="1"/>
    </location>
</feature>
<feature type="region of interest" description="Disordered" evidence="1">
    <location>
        <begin position="24"/>
        <end position="43"/>
    </location>
</feature>
<dbReference type="AlphaFoldDB" id="A0A9N9DWB0"/>
<accession>A0A9N9DWB0</accession>
<reference evidence="2" key="1">
    <citation type="submission" date="2021-06" db="EMBL/GenBank/DDBJ databases">
        <authorList>
            <person name="Kallberg Y."/>
            <person name="Tangrot J."/>
            <person name="Rosling A."/>
        </authorList>
    </citation>
    <scope>NUCLEOTIDE SEQUENCE</scope>
    <source>
        <strain evidence="2">AZ414A</strain>
    </source>
</reference>
<feature type="non-terminal residue" evidence="2">
    <location>
        <position position="43"/>
    </location>
</feature>
<comment type="caution">
    <text evidence="2">The sequence shown here is derived from an EMBL/GenBank/DDBJ whole genome shotgun (WGS) entry which is preliminary data.</text>
</comment>
<sequence length="43" mass="5194">KISNTEDYSKELFKHSEELFEELPEEHLEEHSENNTFNNEVLD</sequence>
<dbReference type="Proteomes" id="UP000789706">
    <property type="component" value="Unassembled WGS sequence"/>
</dbReference>
<name>A0A9N9DWB0_9GLOM</name>
<evidence type="ECO:0000313" key="2">
    <source>
        <dbReference type="EMBL" id="CAG8655743.1"/>
    </source>
</evidence>
<keyword evidence="3" id="KW-1185">Reference proteome</keyword>
<gene>
    <name evidence="2" type="ORF">DEBURN_LOCUS11591</name>
</gene>